<accession>A0A7C1GAS8</accession>
<feature type="domain" description="Solute-binding protein family 5" evidence="4">
    <location>
        <begin position="24"/>
        <end position="261"/>
    </location>
</feature>
<evidence type="ECO:0000256" key="1">
    <source>
        <dbReference type="ARBA" id="ARBA00005695"/>
    </source>
</evidence>
<dbReference type="InterPro" id="IPR039424">
    <property type="entry name" value="SBP_5"/>
</dbReference>
<sequence>MRKHTYLLVGIILLVFLQPLIAQPLVDVIYVTEVSDQTTALNLLRTGKLQIVLDTFRITPDVAQVLNTDPNLSYKATYGLYYELTFNPVGPTFLNGELNPFSDPRIREAINYVIDRNYIVNSTFYGFAVPKFFPLTKGFPEYERMKDYLAQLENAYSYNFTKGYQIIQEEMTKLNATLSNGKWWYKGSPVIIKFLIRKEDQRRQIGDYVADQLERLGFYVARIYVTFREASPIWLRSDPARGWWHIYTGGWITTSVSRDDSSNFGFFYTPLGSPSPLWQAYKPNPVFMDVATKLWNGQYSSIEERQQLMMQAASLALKDSVRVWLVDTTSPVVLDSAVDAEADLAGGFASPVVWRTLRYKGGVGGVINASTWAVLVEPWNPVAGSSWVYDTTLMYATQSYSFLSDPHSALPVPERAVSAEVYVLNGTVTQSSSSWLKLTFVNSIPVPPDAWWGFNVSSNRVITAGEAGVKSARVKVVVNYGDVIGKIKYHDGTTMSMADWVIGWPLTFARVDNSSPLYDAAAVPSFQAWREYFIAQRFVSTSPLVIEYYANYTALDAESIVSQFANWPSVPWHAYAIGIRAEEKGLLAFSADKADKMGVEWMNYIGGPSLDVLSKMLDESIAQGYIPFKDFLSKYTTVDDAKARYNALKTWYTQHKHFWVGDGPYYLDTADTTAHSAVLKAFIPPVYLVVRGGDNYIYYWISGSWTRLPSGSTPDSPSALRIGSLLYFAVRGGDNGIYITYFNLTSSSLANWLKLPGSTPSRPAIAYNGSRIIIVVRGSDNTLYLGTLKTDLTGFSGWVRLSGLSPDAPSIAVLNGELHIVVRGMDNRLWHGRISASKLDPSSLTWTNIPGYSDKAPALAAGRNSLVLSVKGLDGLTYLATWNATWQGWEAVPQGSTADTPAVVYINDLAVVFMRRGDGSIWMSVRLKPNLYRNLVQIPGYTGVAPSSTP</sequence>
<dbReference type="Pfam" id="PF00496">
    <property type="entry name" value="SBP_bac_5"/>
    <property type="match status" value="1"/>
</dbReference>
<protein>
    <submittedName>
        <fullName evidence="6">ABC transporter substrate-binding protein</fullName>
    </submittedName>
</protein>
<dbReference type="Pfam" id="PF26607">
    <property type="entry name" value="DUF8189"/>
    <property type="match status" value="1"/>
</dbReference>
<gene>
    <name evidence="6" type="ORF">ENN26_02540</name>
</gene>
<reference evidence="6" key="1">
    <citation type="journal article" date="2020" name="mSystems">
        <title>Genome- and Community-Level Interaction Insights into Carbon Utilization and Element Cycling Functions of Hydrothermarchaeota in Hydrothermal Sediment.</title>
        <authorList>
            <person name="Zhou Z."/>
            <person name="Liu Y."/>
            <person name="Xu W."/>
            <person name="Pan J."/>
            <person name="Luo Z.H."/>
            <person name="Li M."/>
        </authorList>
    </citation>
    <scope>NUCLEOTIDE SEQUENCE [LARGE SCALE GENOMIC DNA]</scope>
    <source>
        <strain evidence="6">SpSt-116</strain>
    </source>
</reference>
<evidence type="ECO:0000256" key="2">
    <source>
        <dbReference type="ARBA" id="ARBA00022448"/>
    </source>
</evidence>
<keyword evidence="3" id="KW-0732">Signal</keyword>
<dbReference type="PANTHER" id="PTHR30290">
    <property type="entry name" value="PERIPLASMIC BINDING COMPONENT OF ABC TRANSPORTER"/>
    <property type="match status" value="1"/>
</dbReference>
<organism evidence="6">
    <name type="scientific">Thermofilum adornatum</name>
    <dbReference type="NCBI Taxonomy" id="1365176"/>
    <lineage>
        <taxon>Archaea</taxon>
        <taxon>Thermoproteota</taxon>
        <taxon>Thermoprotei</taxon>
        <taxon>Thermofilales</taxon>
        <taxon>Thermofilaceae</taxon>
        <taxon>Thermofilum</taxon>
    </lineage>
</organism>
<keyword evidence="2" id="KW-0813">Transport</keyword>
<feature type="domain" description="PLL-like beta propeller" evidence="5">
    <location>
        <begin position="743"/>
        <end position="930"/>
    </location>
</feature>
<dbReference type="SUPFAM" id="SSF53850">
    <property type="entry name" value="Periplasmic binding protein-like II"/>
    <property type="match status" value="1"/>
</dbReference>
<dbReference type="InterPro" id="IPR000914">
    <property type="entry name" value="SBP_5_dom"/>
</dbReference>
<dbReference type="Gene3D" id="3.10.105.10">
    <property type="entry name" value="Dipeptide-binding Protein, Domain 3"/>
    <property type="match status" value="1"/>
</dbReference>
<dbReference type="GO" id="GO:1904680">
    <property type="term" value="F:peptide transmembrane transporter activity"/>
    <property type="evidence" value="ECO:0007669"/>
    <property type="project" value="TreeGrafter"/>
</dbReference>
<name>A0A7C1GAS8_9CREN</name>
<proteinExistence type="inferred from homology"/>
<comment type="similarity">
    <text evidence="1">Belongs to the bacterial solute-binding protein 5 family.</text>
</comment>
<evidence type="ECO:0000256" key="3">
    <source>
        <dbReference type="ARBA" id="ARBA00022729"/>
    </source>
</evidence>
<dbReference type="SUPFAM" id="SSF89372">
    <property type="entry name" value="Fucose-specific lectin"/>
    <property type="match status" value="1"/>
</dbReference>
<dbReference type="InterPro" id="IPR058502">
    <property type="entry name" value="PLL-like_beta-prop"/>
</dbReference>
<dbReference type="AlphaFoldDB" id="A0A7C1GAS8"/>
<evidence type="ECO:0000259" key="4">
    <source>
        <dbReference type="Pfam" id="PF00496"/>
    </source>
</evidence>
<evidence type="ECO:0000313" key="6">
    <source>
        <dbReference type="EMBL" id="HDP14646.1"/>
    </source>
</evidence>
<evidence type="ECO:0000259" key="5">
    <source>
        <dbReference type="Pfam" id="PF26607"/>
    </source>
</evidence>
<dbReference type="GO" id="GO:0015833">
    <property type="term" value="P:peptide transport"/>
    <property type="evidence" value="ECO:0007669"/>
    <property type="project" value="TreeGrafter"/>
</dbReference>
<dbReference type="EMBL" id="DSAY01000047">
    <property type="protein sequence ID" value="HDP14646.1"/>
    <property type="molecule type" value="Genomic_DNA"/>
</dbReference>
<comment type="caution">
    <text evidence="6">The sequence shown here is derived from an EMBL/GenBank/DDBJ whole genome shotgun (WGS) entry which is preliminary data.</text>
</comment>
<dbReference type="PANTHER" id="PTHR30290:SF9">
    <property type="entry name" value="OLIGOPEPTIDE-BINDING PROTEIN APPA"/>
    <property type="match status" value="1"/>
</dbReference>